<dbReference type="PANTHER" id="PTHR48069:SF3">
    <property type="entry name" value="DIHYDROFOLATE REDUCTASE"/>
    <property type="match status" value="1"/>
</dbReference>
<dbReference type="GO" id="GO:0046654">
    <property type="term" value="P:tetrahydrofolate biosynthetic process"/>
    <property type="evidence" value="ECO:0007669"/>
    <property type="project" value="UniProtKB-UniPathway"/>
</dbReference>
<keyword evidence="11" id="KW-0808">Transferase</keyword>
<evidence type="ECO:0000313" key="12">
    <source>
        <dbReference type="Proteomes" id="UP000191905"/>
    </source>
</evidence>
<dbReference type="InterPro" id="IPR001796">
    <property type="entry name" value="DHFR_dom"/>
</dbReference>
<comment type="pathway">
    <text evidence="1 8">Cofactor biosynthesis; tetrahydrofolate biosynthesis; 5,6,7,8-tetrahydrofolate from 7,8-dihydrofolate: step 1/1.</text>
</comment>
<evidence type="ECO:0000256" key="5">
    <source>
        <dbReference type="ARBA" id="ARBA00022857"/>
    </source>
</evidence>
<protein>
    <recommendedName>
        <fullName evidence="3 8">Dihydrofolate reductase</fullName>
        <ecNumber evidence="3 8">1.5.1.3</ecNumber>
    </recommendedName>
</protein>
<reference evidence="11 12" key="1">
    <citation type="journal article" date="2016" name="Int. J. Syst. Evol. Microbiol.">
        <title>Pseudaminobacter manganicus sp. nov., isolated from sludge of a manganese mine.</title>
        <authorList>
            <person name="Li J."/>
            <person name="Huang J."/>
            <person name="Liao S."/>
            <person name="Wang G."/>
        </authorList>
    </citation>
    <scope>NUCLEOTIDE SEQUENCE [LARGE SCALE GENOMIC DNA]</scope>
    <source>
        <strain evidence="11 12">JH-7</strain>
    </source>
</reference>
<comment type="similarity">
    <text evidence="2 8 9">Belongs to the dihydrofolate reductase family.</text>
</comment>
<evidence type="ECO:0000256" key="9">
    <source>
        <dbReference type="RuleBase" id="RU004474"/>
    </source>
</evidence>
<evidence type="ECO:0000256" key="3">
    <source>
        <dbReference type="ARBA" id="ARBA00012856"/>
    </source>
</evidence>
<keyword evidence="6 8" id="KW-0560">Oxidoreductase</keyword>
<comment type="caution">
    <text evidence="11">The sequence shown here is derived from an EMBL/GenBank/DDBJ whole genome shotgun (WGS) entry which is preliminary data.</text>
</comment>
<dbReference type="GO" id="GO:0016301">
    <property type="term" value="F:kinase activity"/>
    <property type="evidence" value="ECO:0007669"/>
    <property type="project" value="UniProtKB-KW"/>
</dbReference>
<dbReference type="AlphaFoldDB" id="A0A1V8RW03"/>
<accession>A0A1V8RW03</accession>
<evidence type="ECO:0000256" key="7">
    <source>
        <dbReference type="ARBA" id="ARBA00025067"/>
    </source>
</evidence>
<evidence type="ECO:0000256" key="6">
    <source>
        <dbReference type="ARBA" id="ARBA00023002"/>
    </source>
</evidence>
<dbReference type="InterPro" id="IPR024072">
    <property type="entry name" value="DHFR-like_dom_sf"/>
</dbReference>
<keyword evidence="4 8" id="KW-0554">One-carbon metabolism</keyword>
<evidence type="ECO:0000313" key="11">
    <source>
        <dbReference type="EMBL" id="OQM77390.1"/>
    </source>
</evidence>
<dbReference type="GO" id="GO:0004146">
    <property type="term" value="F:dihydrofolate reductase activity"/>
    <property type="evidence" value="ECO:0007669"/>
    <property type="project" value="UniProtKB-EC"/>
</dbReference>
<dbReference type="PANTHER" id="PTHR48069">
    <property type="entry name" value="DIHYDROFOLATE REDUCTASE"/>
    <property type="match status" value="1"/>
</dbReference>
<dbReference type="InterPro" id="IPR017925">
    <property type="entry name" value="DHFR_CS"/>
</dbReference>
<comment type="catalytic activity">
    <reaction evidence="8">
        <text>(6S)-5,6,7,8-tetrahydrofolate + NADP(+) = 7,8-dihydrofolate + NADPH + H(+)</text>
        <dbReference type="Rhea" id="RHEA:15009"/>
        <dbReference type="ChEBI" id="CHEBI:15378"/>
        <dbReference type="ChEBI" id="CHEBI:57451"/>
        <dbReference type="ChEBI" id="CHEBI:57453"/>
        <dbReference type="ChEBI" id="CHEBI:57783"/>
        <dbReference type="ChEBI" id="CHEBI:58349"/>
        <dbReference type="EC" id="1.5.1.3"/>
    </reaction>
</comment>
<keyword evidence="12" id="KW-1185">Reference proteome</keyword>
<dbReference type="RefSeq" id="WP_080917658.1">
    <property type="nucleotide sequence ID" value="NZ_MDET01000001.1"/>
</dbReference>
<dbReference type="PRINTS" id="PR00070">
    <property type="entry name" value="DHFR"/>
</dbReference>
<dbReference type="SUPFAM" id="SSF53597">
    <property type="entry name" value="Dihydrofolate reductase-like"/>
    <property type="match status" value="1"/>
</dbReference>
<dbReference type="PROSITE" id="PS00075">
    <property type="entry name" value="DHFR_1"/>
    <property type="match status" value="1"/>
</dbReference>
<evidence type="ECO:0000256" key="2">
    <source>
        <dbReference type="ARBA" id="ARBA00009539"/>
    </source>
</evidence>
<comment type="function">
    <text evidence="7 8">Key enzyme in folate metabolism. Catalyzes an essential reaction for de novo glycine and purine synthesis, and for DNA precursor synthesis.</text>
</comment>
<sequence length="173" mass="19124">MNIAIYVAIAENGVIGREGGLPWRLSSDLKRFKADTMGKPIVMGRKTWESFPRRPLPGRLNIVVTRDRDYKAEGAEVVHSLDDALTLARARAACMAGADEICIIGGAEIYRQALPLADRLHVTHVLASIEGDAHFPPIDSAHWRNVSSVNVPAGEKDSFATRYTIYERRVRAT</sequence>
<dbReference type="GO" id="GO:0006730">
    <property type="term" value="P:one-carbon metabolic process"/>
    <property type="evidence" value="ECO:0007669"/>
    <property type="project" value="UniProtKB-KW"/>
</dbReference>
<evidence type="ECO:0000256" key="4">
    <source>
        <dbReference type="ARBA" id="ARBA00022563"/>
    </source>
</evidence>
<dbReference type="FunFam" id="3.40.430.10:FF:000001">
    <property type="entry name" value="Dihydrofolate reductase"/>
    <property type="match status" value="1"/>
</dbReference>
<keyword evidence="5 8" id="KW-0521">NADP</keyword>
<organism evidence="11 12">
    <name type="scientific">Manganibacter manganicus</name>
    <dbReference type="NCBI Taxonomy" id="1873176"/>
    <lineage>
        <taxon>Bacteria</taxon>
        <taxon>Pseudomonadati</taxon>
        <taxon>Pseudomonadota</taxon>
        <taxon>Alphaproteobacteria</taxon>
        <taxon>Hyphomicrobiales</taxon>
        <taxon>Phyllobacteriaceae</taxon>
        <taxon>Manganibacter</taxon>
    </lineage>
</organism>
<feature type="domain" description="DHFR" evidence="10">
    <location>
        <begin position="2"/>
        <end position="168"/>
    </location>
</feature>
<dbReference type="EC" id="1.5.1.3" evidence="3 8"/>
<evidence type="ECO:0000256" key="1">
    <source>
        <dbReference type="ARBA" id="ARBA00004903"/>
    </source>
</evidence>
<dbReference type="CDD" id="cd00209">
    <property type="entry name" value="DHFR"/>
    <property type="match status" value="1"/>
</dbReference>
<evidence type="ECO:0000259" key="10">
    <source>
        <dbReference type="PROSITE" id="PS51330"/>
    </source>
</evidence>
<gene>
    <name evidence="11" type="ORF">BFN67_00655</name>
</gene>
<proteinExistence type="inferred from homology"/>
<dbReference type="STRING" id="1873176.BFN67_00655"/>
<dbReference type="PROSITE" id="PS51330">
    <property type="entry name" value="DHFR_2"/>
    <property type="match status" value="1"/>
</dbReference>
<evidence type="ECO:0000256" key="8">
    <source>
        <dbReference type="PIRNR" id="PIRNR000194"/>
    </source>
</evidence>
<dbReference type="UniPathway" id="UPA00077">
    <property type="reaction ID" value="UER00158"/>
</dbReference>
<dbReference type="GO" id="GO:0005829">
    <property type="term" value="C:cytosol"/>
    <property type="evidence" value="ECO:0007669"/>
    <property type="project" value="TreeGrafter"/>
</dbReference>
<dbReference type="GO" id="GO:0070401">
    <property type="term" value="F:NADP+ binding"/>
    <property type="evidence" value="ECO:0007669"/>
    <property type="project" value="UniProtKB-ARBA"/>
</dbReference>
<dbReference type="GO" id="GO:0046655">
    <property type="term" value="P:folic acid metabolic process"/>
    <property type="evidence" value="ECO:0007669"/>
    <property type="project" value="TreeGrafter"/>
</dbReference>
<dbReference type="Pfam" id="PF00186">
    <property type="entry name" value="DHFR_1"/>
    <property type="match status" value="1"/>
</dbReference>
<keyword evidence="11" id="KW-0418">Kinase</keyword>
<dbReference type="EMBL" id="MDET01000001">
    <property type="protein sequence ID" value="OQM77390.1"/>
    <property type="molecule type" value="Genomic_DNA"/>
</dbReference>
<name>A0A1V8RW03_9HYPH</name>
<dbReference type="GO" id="GO:0046452">
    <property type="term" value="P:dihydrofolate metabolic process"/>
    <property type="evidence" value="ECO:0007669"/>
    <property type="project" value="TreeGrafter"/>
</dbReference>
<dbReference type="InterPro" id="IPR012259">
    <property type="entry name" value="DHFR"/>
</dbReference>
<dbReference type="Gene3D" id="3.40.430.10">
    <property type="entry name" value="Dihydrofolate Reductase, subunit A"/>
    <property type="match status" value="1"/>
</dbReference>
<dbReference type="PIRSF" id="PIRSF000194">
    <property type="entry name" value="DHFR"/>
    <property type="match status" value="1"/>
</dbReference>
<dbReference type="Proteomes" id="UP000191905">
    <property type="component" value="Unassembled WGS sequence"/>
</dbReference>
<dbReference type="OrthoDB" id="9804315at2"/>